<comment type="caution">
    <text evidence="15">The sequence shown here is derived from an EMBL/GenBank/DDBJ whole genome shotgun (WGS) entry which is preliminary data.</text>
</comment>
<dbReference type="GO" id="GO:0090374">
    <property type="term" value="P:oligopeptide export from mitochondrion"/>
    <property type="evidence" value="ECO:0007669"/>
    <property type="project" value="TreeGrafter"/>
</dbReference>
<feature type="transmembrane region" description="Helical" evidence="12">
    <location>
        <begin position="405"/>
        <end position="428"/>
    </location>
</feature>
<dbReference type="SUPFAM" id="SSF52540">
    <property type="entry name" value="P-loop containing nucleoside triphosphate hydrolases"/>
    <property type="match status" value="2"/>
</dbReference>
<evidence type="ECO:0000256" key="11">
    <source>
        <dbReference type="SAM" id="MobiDB-lite"/>
    </source>
</evidence>
<evidence type="ECO:0000259" key="13">
    <source>
        <dbReference type="PROSITE" id="PS50893"/>
    </source>
</evidence>
<keyword evidence="5" id="KW-0677">Repeat</keyword>
<feature type="compositionally biased region" description="Polar residues" evidence="11">
    <location>
        <begin position="766"/>
        <end position="780"/>
    </location>
</feature>
<evidence type="ECO:0000313" key="17">
    <source>
        <dbReference type="Proteomes" id="UP000663832"/>
    </source>
</evidence>
<evidence type="ECO:0000256" key="2">
    <source>
        <dbReference type="ARBA" id="ARBA00007577"/>
    </source>
</evidence>
<feature type="compositionally biased region" description="Basic and acidic residues" evidence="11">
    <location>
        <begin position="742"/>
        <end position="752"/>
    </location>
</feature>
<dbReference type="FunFam" id="1.20.1560.10:FF:000018">
    <property type="entry name" value="ATP-binding cassette subfamily B member 11"/>
    <property type="match status" value="1"/>
</dbReference>
<evidence type="ECO:0000259" key="14">
    <source>
        <dbReference type="PROSITE" id="PS50929"/>
    </source>
</evidence>
<keyword evidence="9 12" id="KW-0472">Membrane</keyword>
<feature type="domain" description="ABC transmembrane type-1" evidence="14">
    <location>
        <begin position="830"/>
        <end position="1119"/>
    </location>
</feature>
<proteinExistence type="inferred from homology"/>
<dbReference type="GO" id="GO:0005743">
    <property type="term" value="C:mitochondrial inner membrane"/>
    <property type="evidence" value="ECO:0007669"/>
    <property type="project" value="TreeGrafter"/>
</dbReference>
<feature type="transmembrane region" description="Helical" evidence="12">
    <location>
        <begin position="1054"/>
        <end position="1072"/>
    </location>
</feature>
<feature type="transmembrane region" description="Helical" evidence="12">
    <location>
        <begin position="330"/>
        <end position="349"/>
    </location>
</feature>
<evidence type="ECO:0000256" key="9">
    <source>
        <dbReference type="ARBA" id="ARBA00023136"/>
    </source>
</evidence>
<feature type="transmembrane region" description="Helical" evidence="12">
    <location>
        <begin position="974"/>
        <end position="991"/>
    </location>
</feature>
<dbReference type="EMBL" id="CAJNOI010000010">
    <property type="protein sequence ID" value="CAF0780937.1"/>
    <property type="molecule type" value="Genomic_DNA"/>
</dbReference>
<dbReference type="Pfam" id="PF00005">
    <property type="entry name" value="ABC_tran"/>
    <property type="match status" value="2"/>
</dbReference>
<comment type="subcellular location">
    <subcellularLocation>
        <location evidence="1">Membrane</location>
        <topology evidence="1">Multi-pass membrane protein</topology>
    </subcellularLocation>
</comment>
<keyword evidence="17" id="KW-1185">Reference proteome</keyword>
<dbReference type="EMBL" id="CAJNOM010000112">
    <property type="protein sequence ID" value="CAF1072647.1"/>
    <property type="molecule type" value="Genomic_DNA"/>
</dbReference>
<name>A0A813RH05_9BILA</name>
<dbReference type="CDD" id="cd03249">
    <property type="entry name" value="ABC_MTABC3_MDL1_MDL2"/>
    <property type="match status" value="2"/>
</dbReference>
<evidence type="ECO:0000256" key="4">
    <source>
        <dbReference type="ARBA" id="ARBA00022692"/>
    </source>
</evidence>
<dbReference type="InterPro" id="IPR036640">
    <property type="entry name" value="ABC1_TM_sf"/>
</dbReference>
<evidence type="ECO:0000256" key="12">
    <source>
        <dbReference type="SAM" id="Phobius"/>
    </source>
</evidence>
<dbReference type="OrthoDB" id="6500128at2759"/>
<feature type="transmembrane region" description="Helical" evidence="12">
    <location>
        <begin position="828"/>
        <end position="851"/>
    </location>
</feature>
<accession>A0A813RH05</accession>
<evidence type="ECO:0000256" key="7">
    <source>
        <dbReference type="ARBA" id="ARBA00022840"/>
    </source>
</evidence>
<dbReference type="Proteomes" id="UP000663877">
    <property type="component" value="Unassembled WGS sequence"/>
</dbReference>
<evidence type="ECO:0000313" key="18">
    <source>
        <dbReference type="Proteomes" id="UP000663877"/>
    </source>
</evidence>
<dbReference type="SUPFAM" id="SSF90123">
    <property type="entry name" value="ABC transporter transmembrane region"/>
    <property type="match status" value="2"/>
</dbReference>
<dbReference type="InterPro" id="IPR003593">
    <property type="entry name" value="AAA+_ATPase"/>
</dbReference>
<gene>
    <name evidence="15" type="ORF">BJG266_LOCUS4119</name>
    <name evidence="16" type="ORF">QVE165_LOCUS18779</name>
</gene>
<dbReference type="PROSITE" id="PS50929">
    <property type="entry name" value="ABC_TM1F"/>
    <property type="match status" value="2"/>
</dbReference>
<feature type="transmembrane region" description="Helical" evidence="12">
    <location>
        <begin position="305"/>
        <end position="324"/>
    </location>
</feature>
<dbReference type="Proteomes" id="UP000663832">
    <property type="component" value="Unassembled WGS sequence"/>
</dbReference>
<keyword evidence="3" id="KW-0813">Transport</keyword>
<feature type="region of interest" description="Disordered" evidence="11">
    <location>
        <begin position="741"/>
        <end position="802"/>
    </location>
</feature>
<dbReference type="Gene3D" id="3.40.50.300">
    <property type="entry name" value="P-loop containing nucleotide triphosphate hydrolases"/>
    <property type="match status" value="2"/>
</dbReference>
<evidence type="ECO:0000256" key="6">
    <source>
        <dbReference type="ARBA" id="ARBA00022741"/>
    </source>
</evidence>
<dbReference type="PANTHER" id="PTHR43394:SF27">
    <property type="entry name" value="ATP-DEPENDENT TRANSLOCASE ABCB1-LIKE"/>
    <property type="match status" value="1"/>
</dbReference>
<dbReference type="PANTHER" id="PTHR43394">
    <property type="entry name" value="ATP-DEPENDENT PERMEASE MDL1, MITOCHONDRIAL"/>
    <property type="match status" value="1"/>
</dbReference>
<evidence type="ECO:0000256" key="3">
    <source>
        <dbReference type="ARBA" id="ARBA00022448"/>
    </source>
</evidence>
<dbReference type="FunFam" id="3.40.50.300:FF:000205">
    <property type="entry name" value="ABC transporter B family member 4"/>
    <property type="match status" value="2"/>
</dbReference>
<feature type="domain" description="ABC transporter" evidence="13">
    <location>
        <begin position="506"/>
        <end position="739"/>
    </location>
</feature>
<evidence type="ECO:0000256" key="8">
    <source>
        <dbReference type="ARBA" id="ARBA00022989"/>
    </source>
</evidence>
<evidence type="ECO:0000256" key="1">
    <source>
        <dbReference type="ARBA" id="ARBA00004141"/>
    </source>
</evidence>
<feature type="domain" description="ABC transporter" evidence="13">
    <location>
        <begin position="1154"/>
        <end position="1392"/>
    </location>
</feature>
<dbReference type="InterPro" id="IPR039421">
    <property type="entry name" value="Type_1_exporter"/>
</dbReference>
<dbReference type="InterPro" id="IPR011527">
    <property type="entry name" value="ABC1_TM_dom"/>
</dbReference>
<dbReference type="InterPro" id="IPR017871">
    <property type="entry name" value="ABC_transporter-like_CS"/>
</dbReference>
<dbReference type="PROSITE" id="PS00211">
    <property type="entry name" value="ABC_TRANSPORTER_1"/>
    <property type="match status" value="2"/>
</dbReference>
<feature type="transmembrane region" description="Helical" evidence="12">
    <location>
        <begin position="950"/>
        <end position="968"/>
    </location>
</feature>
<evidence type="ECO:0000313" key="16">
    <source>
        <dbReference type="EMBL" id="CAF1072647.1"/>
    </source>
</evidence>
<evidence type="ECO:0000256" key="10">
    <source>
        <dbReference type="SAM" id="Coils"/>
    </source>
</evidence>
<dbReference type="PROSITE" id="PS50893">
    <property type="entry name" value="ABC_TRANSPORTER_2"/>
    <property type="match status" value="2"/>
</dbReference>
<reference evidence="15" key="1">
    <citation type="submission" date="2021-02" db="EMBL/GenBank/DDBJ databases">
        <authorList>
            <person name="Nowell W R."/>
        </authorList>
    </citation>
    <scope>NUCLEOTIDE SEQUENCE</scope>
</reference>
<feature type="transmembrane region" description="Helical" evidence="12">
    <location>
        <begin position="871"/>
        <end position="895"/>
    </location>
</feature>
<comment type="similarity">
    <text evidence="2">Belongs to the ABC transporter superfamily. ABCB family. Multidrug resistance exporter (TC 3.A.1.201) subfamily.</text>
</comment>
<feature type="transmembrane region" description="Helical" evidence="12">
    <location>
        <begin position="223"/>
        <end position="251"/>
    </location>
</feature>
<dbReference type="SMART" id="SM00382">
    <property type="entry name" value="AAA"/>
    <property type="match status" value="2"/>
</dbReference>
<dbReference type="CDD" id="cd18578">
    <property type="entry name" value="ABC_6TM_Pgp_ABCB1_D2_like"/>
    <property type="match status" value="1"/>
</dbReference>
<protein>
    <submittedName>
        <fullName evidence="15">Uncharacterized protein</fullName>
    </submittedName>
</protein>
<keyword evidence="10" id="KW-0175">Coiled coil</keyword>
<keyword evidence="6" id="KW-0547">Nucleotide-binding</keyword>
<dbReference type="InterPro" id="IPR003439">
    <property type="entry name" value="ABC_transporter-like_ATP-bd"/>
</dbReference>
<feature type="domain" description="ABC transmembrane type-1" evidence="14">
    <location>
        <begin position="155"/>
        <end position="471"/>
    </location>
</feature>
<feature type="transmembrane region" description="Helical" evidence="12">
    <location>
        <begin position="151"/>
        <end position="175"/>
    </location>
</feature>
<feature type="compositionally biased region" description="Acidic residues" evidence="11">
    <location>
        <begin position="783"/>
        <end position="797"/>
    </location>
</feature>
<evidence type="ECO:0000313" key="15">
    <source>
        <dbReference type="EMBL" id="CAF0780937.1"/>
    </source>
</evidence>
<dbReference type="CDD" id="cd18577">
    <property type="entry name" value="ABC_6TM_Pgp_ABCB1_D1_like"/>
    <property type="match status" value="1"/>
</dbReference>
<dbReference type="GO" id="GO:0016887">
    <property type="term" value="F:ATP hydrolysis activity"/>
    <property type="evidence" value="ECO:0007669"/>
    <property type="project" value="InterPro"/>
</dbReference>
<dbReference type="GO" id="GO:0005524">
    <property type="term" value="F:ATP binding"/>
    <property type="evidence" value="ECO:0007669"/>
    <property type="project" value="UniProtKB-KW"/>
</dbReference>
<keyword evidence="8 12" id="KW-1133">Transmembrane helix</keyword>
<feature type="transmembrane region" description="Helical" evidence="12">
    <location>
        <begin position="1092"/>
        <end position="1112"/>
    </location>
</feature>
<keyword evidence="7" id="KW-0067">ATP-binding</keyword>
<feature type="transmembrane region" description="Helical" evidence="12">
    <location>
        <begin position="440"/>
        <end position="460"/>
    </location>
</feature>
<dbReference type="Pfam" id="PF00664">
    <property type="entry name" value="ABC_membrane"/>
    <property type="match status" value="2"/>
</dbReference>
<dbReference type="InterPro" id="IPR027417">
    <property type="entry name" value="P-loop_NTPase"/>
</dbReference>
<feature type="coiled-coil region" evidence="10">
    <location>
        <begin position="63"/>
        <end position="90"/>
    </location>
</feature>
<dbReference type="FunFam" id="1.20.1560.10:FF:000009">
    <property type="entry name" value="ABC transporter B family member 1"/>
    <property type="match status" value="1"/>
</dbReference>
<keyword evidence="4 12" id="KW-0812">Transmembrane</keyword>
<organism evidence="15 18">
    <name type="scientific">Adineta steineri</name>
    <dbReference type="NCBI Taxonomy" id="433720"/>
    <lineage>
        <taxon>Eukaryota</taxon>
        <taxon>Metazoa</taxon>
        <taxon>Spiralia</taxon>
        <taxon>Gnathifera</taxon>
        <taxon>Rotifera</taxon>
        <taxon>Eurotatoria</taxon>
        <taxon>Bdelloidea</taxon>
        <taxon>Adinetida</taxon>
        <taxon>Adinetidae</taxon>
        <taxon>Adineta</taxon>
    </lineage>
</organism>
<dbReference type="GO" id="GO:0015421">
    <property type="term" value="F:ABC-type oligopeptide transporter activity"/>
    <property type="evidence" value="ECO:0007669"/>
    <property type="project" value="TreeGrafter"/>
</dbReference>
<dbReference type="Gene3D" id="1.20.1560.10">
    <property type="entry name" value="ABC transporter type 1, transmembrane domain"/>
    <property type="match status" value="2"/>
</dbReference>
<evidence type="ECO:0000256" key="5">
    <source>
        <dbReference type="ARBA" id="ARBA00022737"/>
    </source>
</evidence>
<sequence length="1397" mass="155851">MSNPNFEAESIDINDDSLPTIEYLPNHNYVHDDMKNEANKSRSNKNSPYNEHKIAYSYDNPVRDDDELSNDEQEKQLEDQLEDIDEIEKMKGAMAAPAGAAEMTQQTAVHHSRLNFLAKLPFFRNSKQPKKPKPKRLKAYQIYRFADKIDIFLMIIGTIAAIITGALFPVMLFLYQKVVNALTDLGKLQTNATASTIVTSNNNSECFTLPSNSTNSKSPHEQILYYVHFYVLLGFLSIFFYWMAWASWIMAAERQIRRIRYALFRNILRQEIGWFDVRNAGELSNRLVDDLDKIKNGINEKMPDFMSLLARMLGSLVYALAIGWKLTLVFLSISPLIIISFNLTVKVIIKYTIKEIQAFAVASSVAQEVLQSIRTVTAFHGQRKEEERFATNLTRAKSMGLKKGLYMGICQGFNQIATFGAFAITFWYGPELVRTDCHHYSAGTVIVVFVGCMVATNSIAQFIPNFQSFAEALGSGSYVFEIIDRQTKIDASIDDGEKPQSLTGDIEFKDVIFTYPARQEAPILNKLSLKFPSGKTVALVGASGCGKSTTIQLIQRFYDPEHGQVLLDGRDIKTLNVAWLRSQIGIVSQEPVLFTGSIEENIRFGNPNATDDEVQAAAKMANAHEFIMDLPENYKTTSGDKLSGGQKQRVAIARALVSNPRILLLDEATSALDNTSERVVQDALDRAKEGRTTIVIAHRLSTIRNADLIVGLERGQVIEAGNHDNLMAKKGLYYELVTAQTQKEKEKEVEPESDKEDEEEEKFVRQRSTNRSMSKQSSISAGDADDYIDDDDEDDDPTSDKTAKKKKKFCHVPFIFKMLRLNGPEWHWILLGAICSAFFGAMQPLFALFFSQVYGLFANPDLNEQRHLASVYAGVIFVIGFVGGLSQFFSSVGFAKSGEELTMRMRVLTFSAMLRQEMGYFDYEQNSVGALVTRLSSDAAALKGLTGVRIGIIIQAASAGITALAIAFASGWKLAFVVLCFVPLMMLMGLVQGKKQGKADNAKDDDSWAEKGGQHATQAIEQIRTVVALHREEHFINLYEGAFNKEFKRQMCQLHIMGIGSGVANSVMYFLHSATFAYGSQLVQNGEMKFDAVFRVFAVITFAMITVGRSMAMIPDYKKGKMAALRIIRLSKRQSEINPHDESGIILKDVIGDIEYRDIRFRYPSRPTLRILRDFSLNCPSSGTTALVGPSGSGKSTTVGLLQRFYDPLKGKVLLDGHDIKVLNIRWLRSLIGLVQQEPVLFNLSIHDNIAYGDNSREVTQDEIENAARRANIHELIISLPKGYETSCGAKGGQLSGGQKQRIAIARALVRQPKILLLDEATSALDNKSEKVVQAALDKARSGRTCLTIAHRLSTIKNSEKIAVVDRGRMKEEGTHDELLRLNGVYAKLALAQERTT</sequence>